<reference evidence="9" key="1">
    <citation type="journal article" date="2019" name="Int. J. Syst. Evol. Microbiol.">
        <title>The Global Catalogue of Microorganisms (GCM) 10K type strain sequencing project: providing services to taxonomists for standard genome sequencing and annotation.</title>
        <authorList>
            <consortium name="The Broad Institute Genomics Platform"/>
            <consortium name="The Broad Institute Genome Sequencing Center for Infectious Disease"/>
            <person name="Wu L."/>
            <person name="Ma J."/>
        </authorList>
    </citation>
    <scope>NUCLEOTIDE SEQUENCE [LARGE SCALE GENOMIC DNA]</scope>
    <source>
        <strain evidence="9">DT92</strain>
    </source>
</reference>
<accession>A0ABW5AVL9</accession>
<keyword evidence="9" id="KW-1185">Reference proteome</keyword>
<keyword evidence="3 6" id="KW-0732">Signal</keyword>
<dbReference type="InterPro" id="IPR011990">
    <property type="entry name" value="TPR-like_helical_dom_sf"/>
</dbReference>
<dbReference type="SUPFAM" id="SSF48452">
    <property type="entry name" value="TPR-like"/>
    <property type="match status" value="1"/>
</dbReference>
<evidence type="ECO:0000256" key="3">
    <source>
        <dbReference type="ARBA" id="ARBA00022729"/>
    </source>
</evidence>
<dbReference type="InterPro" id="IPR012944">
    <property type="entry name" value="SusD_RagB_dom"/>
</dbReference>
<dbReference type="EMBL" id="JBHUHY010000003">
    <property type="protein sequence ID" value="MFD2185914.1"/>
    <property type="molecule type" value="Genomic_DNA"/>
</dbReference>
<comment type="similarity">
    <text evidence="2">Belongs to the SusD family.</text>
</comment>
<evidence type="ECO:0000259" key="7">
    <source>
        <dbReference type="Pfam" id="PF07980"/>
    </source>
</evidence>
<feature type="domain" description="RagB/SusD" evidence="7">
    <location>
        <begin position="349"/>
        <end position="430"/>
    </location>
</feature>
<feature type="signal peptide" evidence="6">
    <location>
        <begin position="1"/>
        <end position="26"/>
    </location>
</feature>
<dbReference type="Pfam" id="PF07980">
    <property type="entry name" value="SusD_RagB"/>
    <property type="match status" value="1"/>
</dbReference>
<evidence type="ECO:0000313" key="8">
    <source>
        <dbReference type="EMBL" id="MFD2185914.1"/>
    </source>
</evidence>
<keyword evidence="4" id="KW-0472">Membrane</keyword>
<evidence type="ECO:0000256" key="2">
    <source>
        <dbReference type="ARBA" id="ARBA00006275"/>
    </source>
</evidence>
<name>A0ABW5AVL9_9FLAO</name>
<organism evidence="8 9">
    <name type="scientific">Aquimarina celericrescens</name>
    <dbReference type="NCBI Taxonomy" id="1964542"/>
    <lineage>
        <taxon>Bacteria</taxon>
        <taxon>Pseudomonadati</taxon>
        <taxon>Bacteroidota</taxon>
        <taxon>Flavobacteriia</taxon>
        <taxon>Flavobacteriales</taxon>
        <taxon>Flavobacteriaceae</taxon>
        <taxon>Aquimarina</taxon>
    </lineage>
</organism>
<protein>
    <submittedName>
        <fullName evidence="8">RagB/SusD family nutrient uptake outer membrane protein</fullName>
    </submittedName>
</protein>
<comment type="subcellular location">
    <subcellularLocation>
        <location evidence="1">Cell outer membrane</location>
    </subcellularLocation>
</comment>
<comment type="caution">
    <text evidence="8">The sequence shown here is derived from an EMBL/GenBank/DDBJ whole genome shotgun (WGS) entry which is preliminary data.</text>
</comment>
<dbReference type="Proteomes" id="UP001597344">
    <property type="component" value="Unassembled WGS sequence"/>
</dbReference>
<dbReference type="PROSITE" id="PS51257">
    <property type="entry name" value="PROKAR_LIPOPROTEIN"/>
    <property type="match status" value="1"/>
</dbReference>
<evidence type="ECO:0000313" key="9">
    <source>
        <dbReference type="Proteomes" id="UP001597344"/>
    </source>
</evidence>
<evidence type="ECO:0000256" key="6">
    <source>
        <dbReference type="SAM" id="SignalP"/>
    </source>
</evidence>
<dbReference type="Gene3D" id="1.25.40.390">
    <property type="match status" value="1"/>
</dbReference>
<sequence length="454" mass="49631">MQKIIKSRKKALYLLAFMGLAFVSCELDEIQDPNGLSLAETEQNAILGVLNELVVGVQSSARNGIGIETTASGTIARELYLFDADPRNTGDLLGKDGSALNNNSFYSTAQWNGNYRSIKNANILLNALDNTNAITETEKNGYRGFAKTFQAYEFIQILKSYGQARIDVADEENLGAILDFDAAIAEVRTLLNEALTDLNNAGDTFLFPIAGFSDLVSDTDTGLSVSDFIEFNRAVAAVAALYDGDGDAALTALQNSYFDLNGSLAVGPRFLFSLGAGDRANPVFRSPSESAESPNNGDQIIVHNSWINDAEPNDLRVAEKAALRPSPSVQDGLNGTHETRLYASNLSSIDILRNEELVLVYAEANILTNNLPEAVVALDVIRTSANLPVYLGAITTEALTDEMLTQRRYSLWSENHRLFDLRRYNRINETVLPIDREGDRLFEVLPIPLSENAD</sequence>
<keyword evidence="5" id="KW-0998">Cell outer membrane</keyword>
<feature type="chain" id="PRO_5047148321" evidence="6">
    <location>
        <begin position="27"/>
        <end position="454"/>
    </location>
</feature>
<dbReference type="RefSeq" id="WP_378318902.1">
    <property type="nucleotide sequence ID" value="NZ_JBHUHY010000003.1"/>
</dbReference>
<gene>
    <name evidence="8" type="ORF">ACFSJT_03860</name>
</gene>
<evidence type="ECO:0000256" key="1">
    <source>
        <dbReference type="ARBA" id="ARBA00004442"/>
    </source>
</evidence>
<evidence type="ECO:0000256" key="5">
    <source>
        <dbReference type="ARBA" id="ARBA00023237"/>
    </source>
</evidence>
<evidence type="ECO:0000256" key="4">
    <source>
        <dbReference type="ARBA" id="ARBA00023136"/>
    </source>
</evidence>
<proteinExistence type="inferred from homology"/>